<comment type="similarity">
    <text evidence="1">Belongs to the VPS13 family.</text>
</comment>
<reference evidence="4 5" key="1">
    <citation type="submission" date="2024-03" db="EMBL/GenBank/DDBJ databases">
        <title>The Acrasis kona genome and developmental transcriptomes reveal deep origins of eukaryotic multicellular pathways.</title>
        <authorList>
            <person name="Sheikh S."/>
            <person name="Fu C.-J."/>
            <person name="Brown M.W."/>
            <person name="Baldauf S.L."/>
        </authorList>
    </citation>
    <scope>NUCLEOTIDE SEQUENCE [LARGE SCALE GENOMIC DNA]</scope>
    <source>
        <strain evidence="4 5">ATCC MYA-3509</strain>
    </source>
</reference>
<protein>
    <submittedName>
        <fullName evidence="4">Vacuolar protein sorting protein VPS13</fullName>
    </submittedName>
</protein>
<evidence type="ECO:0000256" key="2">
    <source>
        <dbReference type="SAM" id="MobiDB-lite"/>
    </source>
</evidence>
<evidence type="ECO:0000256" key="1">
    <source>
        <dbReference type="ARBA" id="ARBA00006545"/>
    </source>
</evidence>
<feature type="non-terminal residue" evidence="4">
    <location>
        <position position="1"/>
    </location>
</feature>
<feature type="compositionally biased region" description="Low complexity" evidence="2">
    <location>
        <begin position="127"/>
        <end position="143"/>
    </location>
</feature>
<evidence type="ECO:0000313" key="4">
    <source>
        <dbReference type="EMBL" id="KAL0478597.1"/>
    </source>
</evidence>
<gene>
    <name evidence="4" type="ORF">AKO1_005074</name>
</gene>
<dbReference type="InterPro" id="IPR026847">
    <property type="entry name" value="VPS13"/>
</dbReference>
<dbReference type="EMBL" id="JAOPGA020000441">
    <property type="protein sequence ID" value="KAL0478597.1"/>
    <property type="molecule type" value="Genomic_DNA"/>
</dbReference>
<keyword evidence="5" id="KW-1185">Reference proteome</keyword>
<dbReference type="GO" id="GO:0045053">
    <property type="term" value="P:protein retention in Golgi apparatus"/>
    <property type="evidence" value="ECO:0007669"/>
    <property type="project" value="TreeGrafter"/>
</dbReference>
<evidence type="ECO:0000313" key="5">
    <source>
        <dbReference type="Proteomes" id="UP001431209"/>
    </source>
</evidence>
<dbReference type="InterPro" id="IPR056748">
    <property type="entry name" value="VPS13-like_C"/>
</dbReference>
<dbReference type="PANTHER" id="PTHR16166:SF93">
    <property type="entry name" value="INTERMEMBRANE LIPID TRANSFER PROTEIN VPS13"/>
    <property type="match status" value="1"/>
</dbReference>
<proteinExistence type="inferred from homology"/>
<organism evidence="4 5">
    <name type="scientific">Acrasis kona</name>
    <dbReference type="NCBI Taxonomy" id="1008807"/>
    <lineage>
        <taxon>Eukaryota</taxon>
        <taxon>Discoba</taxon>
        <taxon>Heterolobosea</taxon>
        <taxon>Tetramitia</taxon>
        <taxon>Eutetramitia</taxon>
        <taxon>Acrasidae</taxon>
        <taxon>Acrasis</taxon>
    </lineage>
</organism>
<sequence>PSHPPYLIHNGLQNESITVCQEKNNKWWKIPSDSKTAWTWDSLTLKQTLLIKIDRFQHMDPIVVDLNRVLSRDIQYTIQNFNIYVRVFARGPTRVLRITHQKPVGLHLPPTRRMVSTPVDLSPPSPKQSSSSSSSSAVSSSSPQEEGNEEIALFVHLNLNVIGVSVIETSSSGQPSELLYIQLEDLDLIYYKTDQQETIDLNVGRLQMDNMDPSTMFPVLLSNTYPTTDKPFVQISLNRNLTDPTHHMAIIPYLGVSMQEATIKLELYFLEKMIDFATAITTFVQDSNSASSIVNATRDLNHVLNNHHYKELQDKEYVYFEELKLHPIAMNLTFKTSAKIGKPSATSIALRAIGFTLSVDDAPLRLNALLLDRPYLSMDELGDRIQKHYIRSSTSEMYKIFGSLELIGNPVGLFNDLSTGVADLFYEPAKAILKGPKDFGAGLAKGSKSFVSKTFHGTFNTVSKVTGTFQRGFDYLTFDPDHIKKKERKRGPSGVGEGLLTGGQAVLGGFTSGITGIFTQPVKGAKQEGAFGLIKGIGKGLIGAGAKPVGGLFEGVTNVTTGITNTSSETVRSDRLRYPRKFGEDGIVIKYDPEQSLAQDIMTSGDDVVVSCVTSRNKKNVYLLTNTKISKVGAQDKNVVWSFDLRELTRISPIDETTVNLTVMRRNNIITERMQFETKDVADVFTKKVEVCAREVSKR</sequence>
<accession>A0AAW2YR36</accession>
<dbReference type="Pfam" id="PF25037">
    <property type="entry name" value="VPS13_C"/>
    <property type="match status" value="1"/>
</dbReference>
<name>A0AAW2YR36_9EUKA</name>
<dbReference type="Proteomes" id="UP001431209">
    <property type="component" value="Unassembled WGS sequence"/>
</dbReference>
<feature type="region of interest" description="Disordered" evidence="2">
    <location>
        <begin position="107"/>
        <end position="143"/>
    </location>
</feature>
<evidence type="ECO:0000259" key="3">
    <source>
        <dbReference type="Pfam" id="PF25037"/>
    </source>
</evidence>
<feature type="domain" description="Intermembrane lipid transfer protein VPS13-like C-terminal" evidence="3">
    <location>
        <begin position="576"/>
        <end position="666"/>
    </location>
</feature>
<dbReference type="GO" id="GO:0006623">
    <property type="term" value="P:protein targeting to vacuole"/>
    <property type="evidence" value="ECO:0007669"/>
    <property type="project" value="TreeGrafter"/>
</dbReference>
<comment type="caution">
    <text evidence="4">The sequence shown here is derived from an EMBL/GenBank/DDBJ whole genome shotgun (WGS) entry which is preliminary data.</text>
</comment>
<dbReference type="PANTHER" id="PTHR16166">
    <property type="entry name" value="VACUOLAR PROTEIN SORTING-ASSOCIATED PROTEIN VPS13"/>
    <property type="match status" value="1"/>
</dbReference>
<dbReference type="AlphaFoldDB" id="A0AAW2YR36"/>